<reference evidence="2 3" key="1">
    <citation type="journal article" date="2008" name="PLoS Genet.">
        <title>Genomic islands in the pathogenic filamentous fungus Aspergillus fumigatus.</title>
        <authorList>
            <person name="Fedorova N.D."/>
            <person name="Khaldi N."/>
            <person name="Joardar V.S."/>
            <person name="Maiti R."/>
            <person name="Amedeo P."/>
            <person name="Anderson M.J."/>
            <person name="Crabtree J."/>
            <person name="Silva J.C."/>
            <person name="Badger J.H."/>
            <person name="Albarraq A."/>
            <person name="Angiuoli S."/>
            <person name="Bussey H."/>
            <person name="Bowyer P."/>
            <person name="Cotty P.J."/>
            <person name="Dyer P.S."/>
            <person name="Egan A."/>
            <person name="Galens K."/>
            <person name="Fraser-Liggett C.M."/>
            <person name="Haas B.J."/>
            <person name="Inman J.M."/>
            <person name="Kent R."/>
            <person name="Lemieux S."/>
            <person name="Malavazi I."/>
            <person name="Orvis J."/>
            <person name="Roemer T."/>
            <person name="Ronning C.M."/>
            <person name="Sundaram J.P."/>
            <person name="Sutton G."/>
            <person name="Turner G."/>
            <person name="Venter J.C."/>
            <person name="White O.R."/>
            <person name="Whitty B.R."/>
            <person name="Youngman P."/>
            <person name="Wolfe K.H."/>
            <person name="Goldman G.H."/>
            <person name="Wortman J.R."/>
            <person name="Jiang B."/>
            <person name="Denning D.W."/>
            <person name="Nierman W.C."/>
        </authorList>
    </citation>
    <scope>NUCLEOTIDE SEQUENCE [LARGE SCALE GENOMIC DNA]</scope>
    <source>
        <strain evidence="3">ATCC 1007 / CBS 513.65 / DSM 816 / NCTC 3887 / NRRL 1</strain>
    </source>
</reference>
<proteinExistence type="predicted"/>
<dbReference type="GeneID" id="4700109"/>
<feature type="signal peptide" evidence="1">
    <location>
        <begin position="1"/>
        <end position="21"/>
    </location>
</feature>
<dbReference type="EMBL" id="DS027060">
    <property type="protein sequence ID" value="EAW06365.1"/>
    <property type="molecule type" value="Genomic_DNA"/>
</dbReference>
<dbReference type="RefSeq" id="XP_001267791.1">
    <property type="nucleotide sequence ID" value="XM_001267790.1"/>
</dbReference>
<gene>
    <name evidence="2" type="ORF">ACLA_080490</name>
</gene>
<name>A1CSS8_ASPCL</name>
<keyword evidence="1" id="KW-0732">Signal</keyword>
<dbReference type="HOGENOM" id="CLU_123428_0_0_1"/>
<keyword evidence="3" id="KW-1185">Reference proteome</keyword>
<accession>A1CSS8</accession>
<organism evidence="2 3">
    <name type="scientific">Aspergillus clavatus (strain ATCC 1007 / CBS 513.65 / DSM 816 / NCTC 3887 / NRRL 1 / QM 1276 / 107)</name>
    <dbReference type="NCBI Taxonomy" id="344612"/>
    <lineage>
        <taxon>Eukaryota</taxon>
        <taxon>Fungi</taxon>
        <taxon>Dikarya</taxon>
        <taxon>Ascomycota</taxon>
        <taxon>Pezizomycotina</taxon>
        <taxon>Eurotiomycetes</taxon>
        <taxon>Eurotiomycetidae</taxon>
        <taxon>Eurotiales</taxon>
        <taxon>Aspergillaceae</taxon>
        <taxon>Aspergillus</taxon>
        <taxon>Aspergillus subgen. Fumigati</taxon>
    </lineage>
</organism>
<dbReference type="VEuPathDB" id="FungiDB:ACLA_080490"/>
<dbReference type="Proteomes" id="UP000006701">
    <property type="component" value="Unassembled WGS sequence"/>
</dbReference>
<dbReference type="AlphaFoldDB" id="A1CSS8"/>
<protein>
    <submittedName>
        <fullName evidence="2">Uncharacterized protein</fullName>
    </submittedName>
</protein>
<dbReference type="KEGG" id="act:ACLA_080490"/>
<feature type="chain" id="PRO_5002633421" evidence="1">
    <location>
        <begin position="22"/>
        <end position="162"/>
    </location>
</feature>
<evidence type="ECO:0000313" key="2">
    <source>
        <dbReference type="EMBL" id="EAW06365.1"/>
    </source>
</evidence>
<sequence>MAGNAIAFLLTGLTMIPMAKEMFPNPHAASTIVRVAAGLSMPGEGSSASTGGNTPGIGLFDENGNRIGFKSGTRQGKIGDGNYKDIVVDPIKGGNNHPPSYLSVSGGCEDSLCIAYIYVTPPSREFWGFFGDVPKEYGASCPSLNEKPTAKQILQLKKWTGG</sequence>
<dbReference type="OrthoDB" id="5365129at2759"/>
<evidence type="ECO:0000256" key="1">
    <source>
        <dbReference type="SAM" id="SignalP"/>
    </source>
</evidence>
<dbReference type="eggNOG" id="ENOG502SNA7">
    <property type="taxonomic scope" value="Eukaryota"/>
</dbReference>
<evidence type="ECO:0000313" key="3">
    <source>
        <dbReference type="Proteomes" id="UP000006701"/>
    </source>
</evidence>